<feature type="transmembrane region" description="Helical" evidence="1">
    <location>
        <begin position="39"/>
        <end position="62"/>
    </location>
</feature>
<organism evidence="2 3">
    <name type="scientific">Daphnia magna</name>
    <dbReference type="NCBI Taxonomy" id="35525"/>
    <lineage>
        <taxon>Eukaryota</taxon>
        <taxon>Metazoa</taxon>
        <taxon>Ecdysozoa</taxon>
        <taxon>Arthropoda</taxon>
        <taxon>Crustacea</taxon>
        <taxon>Branchiopoda</taxon>
        <taxon>Diplostraca</taxon>
        <taxon>Cladocera</taxon>
        <taxon>Anomopoda</taxon>
        <taxon>Daphniidae</taxon>
        <taxon>Daphnia</taxon>
    </lineage>
</organism>
<sequence>PSCRESNLLRNICVYKKSFRLRLHLLTNNVFHLTLMVELVYILAVMEITYLTQSLYGVALLLTICQMSSRNSTADSIPPSTKNCWIV</sequence>
<evidence type="ECO:0000256" key="1">
    <source>
        <dbReference type="SAM" id="Phobius"/>
    </source>
</evidence>
<accession>A0A162BZI7</accession>
<comment type="caution">
    <text evidence="2">The sequence shown here is derived from an EMBL/GenBank/DDBJ whole genome shotgun (WGS) entry which is preliminary data.</text>
</comment>
<reference evidence="2 3" key="1">
    <citation type="submission" date="2016-03" db="EMBL/GenBank/DDBJ databases">
        <title>EvidentialGene: Evidence-directed Construction of Genes on Genomes.</title>
        <authorList>
            <person name="Gilbert D.G."/>
            <person name="Choi J.-H."/>
            <person name="Mockaitis K."/>
            <person name="Colbourne J."/>
            <person name="Pfrender M."/>
        </authorList>
    </citation>
    <scope>NUCLEOTIDE SEQUENCE [LARGE SCALE GENOMIC DNA]</scope>
    <source>
        <strain evidence="2 3">Xinb3</strain>
        <tissue evidence="2">Complete organism</tissue>
    </source>
</reference>
<gene>
    <name evidence="2" type="ORF">APZ42_004838</name>
</gene>
<proteinExistence type="predicted"/>
<keyword evidence="1" id="KW-0812">Transmembrane</keyword>
<keyword evidence="3" id="KW-1185">Reference proteome</keyword>
<keyword evidence="1" id="KW-1133">Transmembrane helix</keyword>
<name>A0A162BZI7_9CRUS</name>
<protein>
    <submittedName>
        <fullName evidence="2">Uncharacterized protein</fullName>
    </submittedName>
</protein>
<evidence type="ECO:0000313" key="3">
    <source>
        <dbReference type="Proteomes" id="UP000076858"/>
    </source>
</evidence>
<feature type="non-terminal residue" evidence="2">
    <location>
        <position position="1"/>
    </location>
</feature>
<evidence type="ECO:0000313" key="2">
    <source>
        <dbReference type="EMBL" id="KZR99330.1"/>
    </source>
</evidence>
<dbReference type="Proteomes" id="UP000076858">
    <property type="component" value="Unassembled WGS sequence"/>
</dbReference>
<dbReference type="AlphaFoldDB" id="A0A162BZI7"/>
<keyword evidence="1" id="KW-0472">Membrane</keyword>
<dbReference type="EMBL" id="LRGB01013949">
    <property type="protein sequence ID" value="KZR99330.1"/>
    <property type="molecule type" value="Genomic_DNA"/>
</dbReference>
<feature type="non-terminal residue" evidence="2">
    <location>
        <position position="87"/>
    </location>
</feature>